<sequence length="85" mass="9585">MDRQQFEMSSVKINFGSERTTAILRKTTDPNVQLESKRRTSVPCGYVPSSILFSSVEKGMTELNGTEQAERSKLLAFVQFPRIGQ</sequence>
<reference evidence="2" key="1">
    <citation type="submission" date="2022-11" db="UniProtKB">
        <authorList>
            <consortium name="WormBaseParasite"/>
        </authorList>
    </citation>
    <scope>IDENTIFICATION</scope>
</reference>
<dbReference type="WBParaSite" id="nRc.2.0.1.t24467-RA">
    <property type="protein sequence ID" value="nRc.2.0.1.t24467-RA"/>
    <property type="gene ID" value="nRc.2.0.1.g24467"/>
</dbReference>
<evidence type="ECO:0000313" key="2">
    <source>
        <dbReference type="WBParaSite" id="nRc.2.0.1.t24467-RA"/>
    </source>
</evidence>
<dbReference type="Proteomes" id="UP000887565">
    <property type="component" value="Unplaced"/>
</dbReference>
<evidence type="ECO:0000313" key="1">
    <source>
        <dbReference type="Proteomes" id="UP000887565"/>
    </source>
</evidence>
<organism evidence="1 2">
    <name type="scientific">Romanomermis culicivorax</name>
    <name type="common">Nematode worm</name>
    <dbReference type="NCBI Taxonomy" id="13658"/>
    <lineage>
        <taxon>Eukaryota</taxon>
        <taxon>Metazoa</taxon>
        <taxon>Ecdysozoa</taxon>
        <taxon>Nematoda</taxon>
        <taxon>Enoplea</taxon>
        <taxon>Dorylaimia</taxon>
        <taxon>Mermithida</taxon>
        <taxon>Mermithoidea</taxon>
        <taxon>Mermithidae</taxon>
        <taxon>Romanomermis</taxon>
    </lineage>
</organism>
<name>A0A915JE69_ROMCU</name>
<protein>
    <submittedName>
        <fullName evidence="2">Uncharacterized protein</fullName>
    </submittedName>
</protein>
<accession>A0A915JE69</accession>
<dbReference type="AlphaFoldDB" id="A0A915JE69"/>
<keyword evidence="1" id="KW-1185">Reference proteome</keyword>
<proteinExistence type="predicted"/>